<name>A0A8H6N2U1_9PEZI</name>
<protein>
    <recommendedName>
        <fullName evidence="2">PD-(D/E)XK nuclease-like domain-containing protein</fullName>
    </recommendedName>
</protein>
<accession>A0A8H6N2U1</accession>
<dbReference type="Pfam" id="PF20516">
    <property type="entry name" value="PDDEXK_12"/>
    <property type="match status" value="1"/>
</dbReference>
<sequence>MMSDLPKDPMPSDPTSTTNVSDSASNSRPKISSEMDVTIQSEPVAKASTAKQAALDQFEKPVRFMNSNITKESLPKDVEQLWGDLYDIAATAPMSFQPPDTTASMEWDKAKELVELAGSLEKDSAPESNWNFFVHHPTLRTTSDSCAGVWPEVLTTATTHEAFLPKTLGSASEASRKTSKLIDFGISLIPDEDLLARLKDVLDEGSPADTSINPARLKWARCRPIGLPIETKSENPHRGTSEYQLGVDFSMA</sequence>
<reference evidence="3 4" key="1">
    <citation type="journal article" date="2020" name="Phytopathology">
        <title>Genome Sequence Resources of Colletotrichum truncatum, C. plurivorum, C. musicola, and C. sojae: Four Species Pathogenic to Soybean (Glycine max).</title>
        <authorList>
            <person name="Rogerio F."/>
            <person name="Boufleur T.R."/>
            <person name="Ciampi-Guillardi M."/>
            <person name="Sukno S.A."/>
            <person name="Thon M.R."/>
            <person name="Massola Junior N.S."/>
            <person name="Baroncelli R."/>
        </authorList>
    </citation>
    <scope>NUCLEOTIDE SEQUENCE [LARGE SCALE GENOMIC DNA]</scope>
    <source>
        <strain evidence="3 4">LFN0009</strain>
    </source>
</reference>
<dbReference type="AlphaFoldDB" id="A0A8H6N2U1"/>
<feature type="compositionally biased region" description="Polar residues" evidence="1">
    <location>
        <begin position="13"/>
        <end position="30"/>
    </location>
</feature>
<organism evidence="3 4">
    <name type="scientific">Colletotrichum sojae</name>
    <dbReference type="NCBI Taxonomy" id="2175907"/>
    <lineage>
        <taxon>Eukaryota</taxon>
        <taxon>Fungi</taxon>
        <taxon>Dikarya</taxon>
        <taxon>Ascomycota</taxon>
        <taxon>Pezizomycotina</taxon>
        <taxon>Sordariomycetes</taxon>
        <taxon>Hypocreomycetidae</taxon>
        <taxon>Glomerellales</taxon>
        <taxon>Glomerellaceae</taxon>
        <taxon>Colletotrichum</taxon>
        <taxon>Colletotrichum orchidearum species complex</taxon>
    </lineage>
</organism>
<gene>
    <name evidence="3" type="ORF">CSOJ01_01923</name>
</gene>
<proteinExistence type="predicted"/>
<dbReference type="EMBL" id="WIGN01000016">
    <property type="protein sequence ID" value="KAF6818282.1"/>
    <property type="molecule type" value="Genomic_DNA"/>
</dbReference>
<evidence type="ECO:0000313" key="4">
    <source>
        <dbReference type="Proteomes" id="UP000652219"/>
    </source>
</evidence>
<evidence type="ECO:0000256" key="1">
    <source>
        <dbReference type="SAM" id="MobiDB-lite"/>
    </source>
</evidence>
<comment type="caution">
    <text evidence="3">The sequence shown here is derived from an EMBL/GenBank/DDBJ whole genome shotgun (WGS) entry which is preliminary data.</text>
</comment>
<evidence type="ECO:0000259" key="2">
    <source>
        <dbReference type="Pfam" id="PF20516"/>
    </source>
</evidence>
<dbReference type="Proteomes" id="UP000652219">
    <property type="component" value="Unassembled WGS sequence"/>
</dbReference>
<feature type="region of interest" description="Disordered" evidence="1">
    <location>
        <begin position="1"/>
        <end position="44"/>
    </location>
</feature>
<keyword evidence="4" id="KW-1185">Reference proteome</keyword>
<evidence type="ECO:0000313" key="3">
    <source>
        <dbReference type="EMBL" id="KAF6818282.1"/>
    </source>
</evidence>
<dbReference type="InterPro" id="IPR046797">
    <property type="entry name" value="PDDEXK_12"/>
</dbReference>
<feature type="domain" description="PD-(D/E)XK nuclease-like" evidence="2">
    <location>
        <begin position="97"/>
        <end position="247"/>
    </location>
</feature>